<feature type="compositionally biased region" description="Basic and acidic residues" evidence="17">
    <location>
        <begin position="84"/>
        <end position="109"/>
    </location>
</feature>
<feature type="region of interest" description="Disordered" evidence="17">
    <location>
        <begin position="729"/>
        <end position="971"/>
    </location>
</feature>
<keyword evidence="14" id="KW-0868">Chloride</keyword>
<protein>
    <submittedName>
        <fullName evidence="19">Chloride intracellular channel protein 4-like</fullName>
    </submittedName>
</protein>
<name>A0A8C7DL75_ONCKI</name>
<dbReference type="InterPro" id="IPR036249">
    <property type="entry name" value="Thioredoxin-like_sf"/>
</dbReference>
<feature type="compositionally biased region" description="Basic and acidic residues" evidence="17">
    <location>
        <begin position="734"/>
        <end position="744"/>
    </location>
</feature>
<dbReference type="InterPro" id="IPR040079">
    <property type="entry name" value="Glutathione_S-Trfase"/>
</dbReference>
<evidence type="ECO:0000256" key="14">
    <source>
        <dbReference type="ARBA" id="ARBA00023214"/>
    </source>
</evidence>
<feature type="compositionally biased region" description="Basic and acidic residues" evidence="17">
    <location>
        <begin position="288"/>
        <end position="307"/>
    </location>
</feature>
<feature type="compositionally biased region" description="Basic and acidic residues" evidence="17">
    <location>
        <begin position="1019"/>
        <end position="1035"/>
    </location>
</feature>
<evidence type="ECO:0000256" key="11">
    <source>
        <dbReference type="ARBA" id="ARBA00023065"/>
    </source>
</evidence>
<feature type="compositionally biased region" description="Basic and acidic residues" evidence="17">
    <location>
        <begin position="342"/>
        <end position="357"/>
    </location>
</feature>
<dbReference type="GO" id="GO:0005886">
    <property type="term" value="C:plasma membrane"/>
    <property type="evidence" value="ECO:0007669"/>
    <property type="project" value="UniProtKB-SubCell"/>
</dbReference>
<dbReference type="SUPFAM" id="SSF47616">
    <property type="entry name" value="GST C-terminal domain-like"/>
    <property type="match status" value="1"/>
</dbReference>
<dbReference type="GO" id="GO:0016491">
    <property type="term" value="F:oxidoreductase activity"/>
    <property type="evidence" value="ECO:0007669"/>
    <property type="project" value="UniProtKB-KW"/>
</dbReference>
<reference evidence="19" key="2">
    <citation type="submission" date="2025-09" db="UniProtKB">
        <authorList>
            <consortium name="Ensembl"/>
        </authorList>
    </citation>
    <scope>IDENTIFICATION</scope>
</reference>
<dbReference type="PANTHER" id="PTHR45476:SF1">
    <property type="entry name" value="CHLORIDE INTRACELLULAR CHANNEL PROTEIN 6"/>
    <property type="match status" value="1"/>
</dbReference>
<feature type="compositionally biased region" description="Basic and acidic residues" evidence="17">
    <location>
        <begin position="933"/>
        <end position="943"/>
    </location>
</feature>
<keyword evidence="20" id="KW-1185">Reference proteome</keyword>
<feature type="compositionally biased region" description="Basic and acidic residues" evidence="17">
    <location>
        <begin position="223"/>
        <end position="234"/>
    </location>
</feature>
<keyword evidence="8" id="KW-0851">Voltage-gated channel</keyword>
<dbReference type="GO" id="GO:0005737">
    <property type="term" value="C:cytoplasm"/>
    <property type="evidence" value="ECO:0007669"/>
    <property type="project" value="UniProtKB-SubCell"/>
</dbReference>
<gene>
    <name evidence="19" type="primary">LOC109882910</name>
</gene>
<evidence type="ECO:0000256" key="9">
    <source>
        <dbReference type="ARBA" id="ARBA00022989"/>
    </source>
</evidence>
<accession>A0A8C7DL75</accession>
<feature type="compositionally biased region" description="Basic and acidic residues" evidence="17">
    <location>
        <begin position="673"/>
        <end position="700"/>
    </location>
</feature>
<dbReference type="GeneID" id="109882910"/>
<evidence type="ECO:0000256" key="8">
    <source>
        <dbReference type="ARBA" id="ARBA00022882"/>
    </source>
</evidence>
<evidence type="ECO:0000256" key="6">
    <source>
        <dbReference type="ARBA" id="ARBA00022490"/>
    </source>
</evidence>
<evidence type="ECO:0000256" key="17">
    <source>
        <dbReference type="SAM" id="MobiDB-lite"/>
    </source>
</evidence>
<feature type="compositionally biased region" description="Polar residues" evidence="17">
    <location>
        <begin position="398"/>
        <end position="407"/>
    </location>
</feature>
<keyword evidence="13" id="KW-0869">Chloride channel</keyword>
<keyword evidence="5" id="KW-1003">Cell membrane</keyword>
<feature type="compositionally biased region" description="Acidic residues" evidence="17">
    <location>
        <begin position="169"/>
        <end position="183"/>
    </location>
</feature>
<keyword evidence="9" id="KW-1133">Transmembrane helix</keyword>
<comment type="similarity">
    <text evidence="3">Belongs to the chloride channel CLIC family.</text>
</comment>
<evidence type="ECO:0000256" key="2">
    <source>
        <dbReference type="ARBA" id="ARBA00004496"/>
    </source>
</evidence>
<keyword evidence="11" id="KW-0406">Ion transport</keyword>
<dbReference type="FunFam" id="3.40.30.10:FF:000021">
    <property type="entry name" value="Chloride intracellular channel 4"/>
    <property type="match status" value="1"/>
</dbReference>
<feature type="region of interest" description="Disordered" evidence="17">
    <location>
        <begin position="77"/>
        <end position="109"/>
    </location>
</feature>
<evidence type="ECO:0000256" key="16">
    <source>
        <dbReference type="ARBA" id="ARBA00024167"/>
    </source>
</evidence>
<evidence type="ECO:0000259" key="18">
    <source>
        <dbReference type="Pfam" id="PF22441"/>
    </source>
</evidence>
<dbReference type="CDD" id="cd03061">
    <property type="entry name" value="GST_N_CLIC"/>
    <property type="match status" value="1"/>
</dbReference>
<dbReference type="GeneTree" id="ENSGT00940000159602"/>
<evidence type="ECO:0000256" key="7">
    <source>
        <dbReference type="ARBA" id="ARBA00022692"/>
    </source>
</evidence>
<dbReference type="SFLD" id="SFLDS00019">
    <property type="entry name" value="Glutathione_Transferase_(cytos"/>
    <property type="match status" value="1"/>
</dbReference>
<dbReference type="InterPro" id="IPR053823">
    <property type="entry name" value="CLIC_N"/>
</dbReference>
<feature type="domain" description="CLIC N-terminal" evidence="18">
    <location>
        <begin position="1060"/>
        <end position="1144"/>
    </location>
</feature>
<sequence length="1294" mass="144909">MEQSEANGLSPDLSNGAIIHSPIGTCTKPDRQRQRDEEEEEDVELAEEVLELGEEVGEDMEDIGMAGAADHFEVTMQASGSGGKEGEEGERAIEEEIGLQEKREGDKGEGELTVTVVVIEEEQEKSVEAVEEGKFAVREESAGADKKREIEEREPPHPPPSPSLPETESINDEVETKDEDTSPEAEKAQIVLPIDETEKTEDNVGLTTTEPPVPSTNDEVESKEELCNESRKPETTSTTDELAKGEHSGGQDAEMPISQVTNNDGIVRVSDESGSQVTEDCQTVSTSDEVRETRQEEGQEEEPKHQPANDNEGESEESNNKLAHNLQVSQEERDENQQGSEKSTEKKEEEVKSHVTEEQGETTKAVLEKKEEGHQATEHQPPLFVTKEFIELGVVKSQATTAQQPQDVVTPPVEVEGGSKSKAQPLIQPNESQEGENGSKEEGGLQQTEQQLQVEEGDSDRAVKGGGGEREEPRQVGDNAVLGMDTGGSKVEEEQKKKDNVDIAEEERRGGSMEEQTEKALEPDNAAREEGEEREDKVVDQPQVQILKGSAGATQEDDDKDLEHVEEAFELEEEGDMEKEQPGEVILDEPGAAEVGGAEEMDNLVPVSEIGTGVAEGGGELEEQPVTNIDNNLDSQSEGAIEMAEEPEDLIEDESKSALEGCSERVQQPGPATKDEPVKFGKEYTAKERRKEKKEEVELGVKGHKARIENGFPGTEEVKQQLLNEMLLSPTRLRQGEMKEEVTVKRVRVTPRRGSNDWNKKAAPEEVQTRRGSNDWNKKGAPEEAQTRRGSNDWNKKAAPEEAQTRRGSNDWNKKAAPEEAQTRRGSNDWNKKADPEEAQTRRGSNDWNKKGAPEEAQTRRGSNDWNKKAAPEEVQTRRRSDDWIKKAPEEAQTPGRREDWIKKLSPEEAQTRRRSDDWIKKEASEEAQTPGWREDWIKKLSPEEVQTPGRKEDGIKTLSPEEAQTPGRREDWIKELKSVLKEEVLSPKRREEQVKKKKKKVVVMDEVPTFMHQRTEVKIEVKKEKETQGEEKTPKKSVRLQSPTPHGEDSDSSDPQEYEISLYVKAGSDGESIGNCPFSQRLFMILWLKGVIFNVTTVDLKRKPADLQDLAPGTNPPFVTFNGEVKVDVNKIEEFLEEKLTPPRYPKLATKHPESNTAGIDVFSKFSAYIKNPRKDTNDGLEKALLKSLRRLDEFLRTPMPEEIDANSTEDPQESTRCFLDGPDLTLADCNLLPKLHIIKVVARKYRGFEIPVEMAGVWRYLNHAYKREEFTNTCPVEREIEFAYIDVAKRIK</sequence>
<keyword evidence="4" id="KW-0813">Transport</keyword>
<evidence type="ECO:0000256" key="4">
    <source>
        <dbReference type="ARBA" id="ARBA00022448"/>
    </source>
</evidence>
<keyword evidence="6" id="KW-0963">Cytoplasm</keyword>
<reference evidence="19" key="1">
    <citation type="submission" date="2025-08" db="UniProtKB">
        <authorList>
            <consortium name="Ensembl"/>
        </authorList>
    </citation>
    <scope>IDENTIFICATION</scope>
</reference>
<feature type="region of interest" description="Disordered" evidence="17">
    <location>
        <begin position="661"/>
        <end position="700"/>
    </location>
</feature>
<feature type="region of interest" description="Disordered" evidence="17">
    <location>
        <begin position="121"/>
        <end position="384"/>
    </location>
</feature>
<keyword evidence="7" id="KW-0812">Transmembrane</keyword>
<feature type="compositionally biased region" description="Basic and acidic residues" evidence="17">
    <location>
        <begin position="366"/>
        <end position="377"/>
    </location>
</feature>
<dbReference type="NCBIfam" id="TIGR00862">
    <property type="entry name" value="O-ClC"/>
    <property type="match status" value="1"/>
</dbReference>
<comment type="subcellular location">
    <subcellularLocation>
        <location evidence="1">Cell membrane</location>
        <topology evidence="1">Single-pass membrane protein</topology>
    </subcellularLocation>
    <subcellularLocation>
        <location evidence="2">Cytoplasm</location>
    </subcellularLocation>
</comment>
<evidence type="ECO:0000256" key="10">
    <source>
        <dbReference type="ARBA" id="ARBA00023002"/>
    </source>
</evidence>
<dbReference type="KEGG" id="oki:109882910"/>
<dbReference type="Proteomes" id="UP000694557">
    <property type="component" value="Unassembled WGS sequence"/>
</dbReference>
<dbReference type="RefSeq" id="XP_031679948.1">
    <property type="nucleotide sequence ID" value="XM_031824088.1"/>
</dbReference>
<feature type="region of interest" description="Disordered" evidence="17">
    <location>
        <begin position="398"/>
        <end position="562"/>
    </location>
</feature>
<feature type="compositionally biased region" description="Basic and acidic residues" evidence="17">
    <location>
        <begin position="459"/>
        <end position="475"/>
    </location>
</feature>
<dbReference type="SUPFAM" id="SSF52833">
    <property type="entry name" value="Thioredoxin-like"/>
    <property type="match status" value="1"/>
</dbReference>
<evidence type="ECO:0000256" key="12">
    <source>
        <dbReference type="ARBA" id="ARBA00023136"/>
    </source>
</evidence>
<organism evidence="19 20">
    <name type="scientific">Oncorhynchus kisutch</name>
    <name type="common">Coho salmon</name>
    <name type="synonym">Salmo kisutch</name>
    <dbReference type="NCBI Taxonomy" id="8019"/>
    <lineage>
        <taxon>Eukaryota</taxon>
        <taxon>Metazoa</taxon>
        <taxon>Chordata</taxon>
        <taxon>Craniata</taxon>
        <taxon>Vertebrata</taxon>
        <taxon>Euteleostomi</taxon>
        <taxon>Actinopterygii</taxon>
        <taxon>Neopterygii</taxon>
        <taxon>Teleostei</taxon>
        <taxon>Protacanthopterygii</taxon>
        <taxon>Salmoniformes</taxon>
        <taxon>Salmonidae</taxon>
        <taxon>Salmoninae</taxon>
        <taxon>Oncorhynchus</taxon>
    </lineage>
</organism>
<dbReference type="Gene3D" id="1.20.1050.10">
    <property type="match status" value="1"/>
</dbReference>
<dbReference type="Gene3D" id="3.40.30.10">
    <property type="entry name" value="Glutaredoxin"/>
    <property type="match status" value="1"/>
</dbReference>
<dbReference type="Pfam" id="PF22441">
    <property type="entry name" value="CLIC-like_N"/>
    <property type="match status" value="1"/>
</dbReference>
<feature type="compositionally biased region" description="Basic and acidic residues" evidence="17">
    <location>
        <begin position="124"/>
        <end position="156"/>
    </location>
</feature>
<keyword evidence="12" id="KW-0472">Membrane</keyword>
<dbReference type="SFLD" id="SFLDG00358">
    <property type="entry name" value="Main_(cytGST)"/>
    <property type="match status" value="1"/>
</dbReference>
<feature type="region of interest" description="Disordered" evidence="17">
    <location>
        <begin position="1"/>
        <end position="43"/>
    </location>
</feature>
<feature type="compositionally biased region" description="Basic and acidic residues" evidence="17">
    <location>
        <begin position="490"/>
        <end position="539"/>
    </location>
</feature>
<evidence type="ECO:0000256" key="3">
    <source>
        <dbReference type="ARBA" id="ARBA00007655"/>
    </source>
</evidence>
<dbReference type="Ensembl" id="ENSOKIT00005020652.1">
    <property type="protein sequence ID" value="ENSOKIP00005019373.1"/>
    <property type="gene ID" value="ENSOKIG00005008588.1"/>
</dbReference>
<dbReference type="InterPro" id="IPR002946">
    <property type="entry name" value="CLIC"/>
</dbReference>
<evidence type="ECO:0000256" key="13">
    <source>
        <dbReference type="ARBA" id="ARBA00023173"/>
    </source>
</evidence>
<feature type="region of interest" description="Disordered" evidence="17">
    <location>
        <begin position="610"/>
        <end position="633"/>
    </location>
</feature>
<keyword evidence="15" id="KW-0407">Ion channel</keyword>
<dbReference type="InterPro" id="IPR036282">
    <property type="entry name" value="Glutathione-S-Trfase_C_sf"/>
</dbReference>
<evidence type="ECO:0000313" key="20">
    <source>
        <dbReference type="Proteomes" id="UP000694557"/>
    </source>
</evidence>
<feature type="region of interest" description="Disordered" evidence="17">
    <location>
        <begin position="1019"/>
        <end position="1057"/>
    </location>
</feature>
<dbReference type="GO" id="GO:0034707">
    <property type="term" value="C:chloride channel complex"/>
    <property type="evidence" value="ECO:0007669"/>
    <property type="project" value="UniProtKB-KW"/>
</dbReference>
<dbReference type="FunFam" id="1.20.1050.10:FF:000001">
    <property type="entry name" value="Chloride intracellular channel 2"/>
    <property type="match status" value="1"/>
</dbReference>
<evidence type="ECO:0000313" key="19">
    <source>
        <dbReference type="Ensembl" id="ENSOKIP00005019373.1"/>
    </source>
</evidence>
<evidence type="ECO:0000256" key="5">
    <source>
        <dbReference type="ARBA" id="ARBA00022475"/>
    </source>
</evidence>
<evidence type="ECO:0000256" key="15">
    <source>
        <dbReference type="ARBA" id="ARBA00023303"/>
    </source>
</evidence>
<keyword evidence="10" id="KW-0560">Oxidoreductase</keyword>
<evidence type="ECO:0000256" key="1">
    <source>
        <dbReference type="ARBA" id="ARBA00004162"/>
    </source>
</evidence>
<dbReference type="PANTHER" id="PTHR45476">
    <property type="entry name" value="CHLORIDE INTRACELLULAR CHANNEL PROTEIN 6-RELATED"/>
    <property type="match status" value="1"/>
</dbReference>
<feature type="compositionally biased region" description="Basic and acidic residues" evidence="17">
    <location>
        <begin position="754"/>
        <end position="925"/>
    </location>
</feature>
<comment type="catalytic activity">
    <reaction evidence="16">
        <text>chloride(in) = chloride(out)</text>
        <dbReference type="Rhea" id="RHEA:29823"/>
        <dbReference type="ChEBI" id="CHEBI:17996"/>
    </reaction>
</comment>
<dbReference type="GO" id="GO:0005254">
    <property type="term" value="F:chloride channel activity"/>
    <property type="evidence" value="ECO:0007669"/>
    <property type="project" value="UniProtKB-KW"/>
</dbReference>
<feature type="compositionally biased region" description="Low complexity" evidence="17">
    <location>
        <begin position="444"/>
        <end position="454"/>
    </location>
</feature>
<proteinExistence type="inferred from homology"/>
<dbReference type="PRINTS" id="PR01263">
    <property type="entry name" value="INTCLCHANNEL"/>
</dbReference>
<feature type="compositionally biased region" description="Polar residues" evidence="17">
    <location>
        <begin position="272"/>
        <end position="287"/>
    </location>
</feature>
<feature type="compositionally biased region" description="Polar residues" evidence="17">
    <location>
        <begin position="427"/>
        <end position="436"/>
    </location>
</feature>